<name>A0A2G8LCK5_STIJA</name>
<dbReference type="SUPFAM" id="SSF48350">
    <property type="entry name" value="GTPase activation domain, GAP"/>
    <property type="match status" value="1"/>
</dbReference>
<evidence type="ECO:0000313" key="3">
    <source>
        <dbReference type="Proteomes" id="UP000230750"/>
    </source>
</evidence>
<dbReference type="Gene3D" id="1.10.506.10">
    <property type="entry name" value="GTPase Activation - p120gap, domain 1"/>
    <property type="match status" value="1"/>
</dbReference>
<proteinExistence type="predicted"/>
<dbReference type="GO" id="GO:0002116">
    <property type="term" value="C:semaphorin receptor complex"/>
    <property type="evidence" value="ECO:0007669"/>
    <property type="project" value="TreeGrafter"/>
</dbReference>
<dbReference type="InterPro" id="IPR008936">
    <property type="entry name" value="Rho_GTPase_activation_prot"/>
</dbReference>
<sequence length="270" mass="30953">MLSYENENGVKYWHLVKPSEMEEKGKGPGNRMMAEVYLPRLLTMKGTIQNYVDNLFETIFSVNHRGNTLPLAIKYLFDIFDDYAAHHGITDPDVVHSWKSNSLPLRFWVNLIKNPNLILDIHKSDTVDACLSIVGQCLMDACSYSDHPLTRDSPCSKLLYAKDIPNYKEWVNRYYRDIQNLPQVSDQDMNALLTEHSNAHQYDFHSYSALNKLYLGYAQKYRDQGSPTGVGNNDEILLELETELLITELSWSLSEAGSRNDQPNSDPINN</sequence>
<dbReference type="InterPro" id="IPR031148">
    <property type="entry name" value="Plexin"/>
</dbReference>
<dbReference type="GO" id="GO:0030334">
    <property type="term" value="P:regulation of cell migration"/>
    <property type="evidence" value="ECO:0007669"/>
    <property type="project" value="TreeGrafter"/>
</dbReference>
<dbReference type="GO" id="GO:0017154">
    <property type="term" value="F:semaphorin receptor activity"/>
    <property type="evidence" value="ECO:0007669"/>
    <property type="project" value="InterPro"/>
</dbReference>
<dbReference type="InterPro" id="IPR013548">
    <property type="entry name" value="Plexin_cytoplasmic_RasGAP_dom"/>
</dbReference>
<accession>A0A2G8LCK5</accession>
<evidence type="ECO:0000259" key="1">
    <source>
        <dbReference type="Pfam" id="PF08337"/>
    </source>
</evidence>
<comment type="caution">
    <text evidence="2">The sequence shown here is derived from an EMBL/GenBank/DDBJ whole genome shotgun (WGS) entry which is preliminary data.</text>
</comment>
<dbReference type="Pfam" id="PF08337">
    <property type="entry name" value="Plexin_cytopl"/>
    <property type="match status" value="1"/>
</dbReference>
<dbReference type="PANTHER" id="PTHR22625">
    <property type="entry name" value="PLEXIN"/>
    <property type="match status" value="1"/>
</dbReference>
<dbReference type="OrthoDB" id="125363at2759"/>
<feature type="domain" description="Plexin cytoplasmic RasGAP" evidence="1">
    <location>
        <begin position="5"/>
        <end position="224"/>
    </location>
</feature>
<dbReference type="EMBL" id="MRZV01000127">
    <property type="protein sequence ID" value="PIK57957.1"/>
    <property type="molecule type" value="Genomic_DNA"/>
</dbReference>
<evidence type="ECO:0000313" key="2">
    <source>
        <dbReference type="EMBL" id="PIK57957.1"/>
    </source>
</evidence>
<keyword evidence="3" id="KW-1185">Reference proteome</keyword>
<protein>
    <submittedName>
        <fullName evidence="2">Putative plexin-A4</fullName>
    </submittedName>
</protein>
<dbReference type="Proteomes" id="UP000230750">
    <property type="component" value="Unassembled WGS sequence"/>
</dbReference>
<dbReference type="PANTHER" id="PTHR22625:SF70">
    <property type="entry name" value="PLEXIN A, ISOFORM A"/>
    <property type="match status" value="1"/>
</dbReference>
<organism evidence="2 3">
    <name type="scientific">Stichopus japonicus</name>
    <name type="common">Sea cucumber</name>
    <dbReference type="NCBI Taxonomy" id="307972"/>
    <lineage>
        <taxon>Eukaryota</taxon>
        <taxon>Metazoa</taxon>
        <taxon>Echinodermata</taxon>
        <taxon>Eleutherozoa</taxon>
        <taxon>Echinozoa</taxon>
        <taxon>Holothuroidea</taxon>
        <taxon>Aspidochirotacea</taxon>
        <taxon>Aspidochirotida</taxon>
        <taxon>Stichopodidae</taxon>
        <taxon>Apostichopus</taxon>
    </lineage>
</organism>
<gene>
    <name evidence="2" type="ORF">BSL78_05102</name>
</gene>
<dbReference type="AlphaFoldDB" id="A0A2G8LCK5"/>
<dbReference type="STRING" id="307972.A0A2G8LCK5"/>
<reference evidence="2 3" key="1">
    <citation type="journal article" date="2017" name="PLoS Biol.">
        <title>The sea cucumber genome provides insights into morphological evolution and visceral regeneration.</title>
        <authorList>
            <person name="Zhang X."/>
            <person name="Sun L."/>
            <person name="Yuan J."/>
            <person name="Sun Y."/>
            <person name="Gao Y."/>
            <person name="Zhang L."/>
            <person name="Li S."/>
            <person name="Dai H."/>
            <person name="Hamel J.F."/>
            <person name="Liu C."/>
            <person name="Yu Y."/>
            <person name="Liu S."/>
            <person name="Lin W."/>
            <person name="Guo K."/>
            <person name="Jin S."/>
            <person name="Xu P."/>
            <person name="Storey K.B."/>
            <person name="Huan P."/>
            <person name="Zhang T."/>
            <person name="Zhou Y."/>
            <person name="Zhang J."/>
            <person name="Lin C."/>
            <person name="Li X."/>
            <person name="Xing L."/>
            <person name="Huo D."/>
            <person name="Sun M."/>
            <person name="Wang L."/>
            <person name="Mercier A."/>
            <person name="Li F."/>
            <person name="Yang H."/>
            <person name="Xiang J."/>
        </authorList>
    </citation>
    <scope>NUCLEOTIDE SEQUENCE [LARGE SCALE GENOMIC DNA]</scope>
    <source>
        <strain evidence="2">Shaxun</strain>
        <tissue evidence="2">Muscle</tissue>
    </source>
</reference>
<dbReference type="GO" id="GO:0005886">
    <property type="term" value="C:plasma membrane"/>
    <property type="evidence" value="ECO:0007669"/>
    <property type="project" value="TreeGrafter"/>
</dbReference>